<organism evidence="4 5">
    <name type="scientific">Leptothoe spongobia TAU-MAC 1115</name>
    <dbReference type="NCBI Taxonomy" id="1967444"/>
    <lineage>
        <taxon>Bacteria</taxon>
        <taxon>Bacillati</taxon>
        <taxon>Cyanobacteriota</taxon>
        <taxon>Cyanophyceae</taxon>
        <taxon>Nodosilineales</taxon>
        <taxon>Cymatolegaceae</taxon>
        <taxon>Leptothoe</taxon>
        <taxon>Leptothoe spongobia</taxon>
    </lineage>
</organism>
<dbReference type="PIRSF" id="PIRSF000390">
    <property type="entry name" value="PLP_StrS"/>
    <property type="match status" value="1"/>
</dbReference>
<reference evidence="4" key="2">
    <citation type="journal article" date="2021" name="Mar. Drugs">
        <title>Genome Reduction and Secondary Metabolism of the Marine Sponge-Associated Cyanobacterium Leptothoe.</title>
        <authorList>
            <person name="Konstantinou D."/>
            <person name="Popin R.V."/>
            <person name="Fewer D.P."/>
            <person name="Sivonen K."/>
            <person name="Gkelis S."/>
        </authorList>
    </citation>
    <scope>NUCLEOTIDE SEQUENCE</scope>
    <source>
        <strain evidence="4">TAU-MAC 1115</strain>
    </source>
</reference>
<comment type="similarity">
    <text evidence="3">Belongs to the DegT/DnrJ/EryC1 family.</text>
</comment>
<feature type="modified residue" description="N6-(pyridoxal phosphate)lysine" evidence="2">
    <location>
        <position position="187"/>
    </location>
</feature>
<dbReference type="PANTHER" id="PTHR30244">
    <property type="entry name" value="TRANSAMINASE"/>
    <property type="match status" value="1"/>
</dbReference>
<dbReference type="InterPro" id="IPR015422">
    <property type="entry name" value="PyrdxlP-dep_Trfase_small"/>
</dbReference>
<dbReference type="AlphaFoldDB" id="A0A947DJ63"/>
<dbReference type="GO" id="GO:0008483">
    <property type="term" value="F:transaminase activity"/>
    <property type="evidence" value="ECO:0007669"/>
    <property type="project" value="UniProtKB-KW"/>
</dbReference>
<dbReference type="Gene3D" id="3.40.640.10">
    <property type="entry name" value="Type I PLP-dependent aspartate aminotransferase-like (Major domain)"/>
    <property type="match status" value="1"/>
</dbReference>
<reference evidence="4" key="1">
    <citation type="submission" date="2020-11" db="EMBL/GenBank/DDBJ databases">
        <authorList>
            <person name="Konstantinou D."/>
            <person name="Gkelis S."/>
            <person name="Popin R."/>
            <person name="Fewer D."/>
            <person name="Sivonen K."/>
        </authorList>
    </citation>
    <scope>NUCLEOTIDE SEQUENCE</scope>
    <source>
        <strain evidence="4">TAU-MAC 1115</strain>
    </source>
</reference>
<evidence type="ECO:0000313" key="4">
    <source>
        <dbReference type="EMBL" id="MBT9317400.1"/>
    </source>
</evidence>
<dbReference type="Pfam" id="PF01041">
    <property type="entry name" value="DegT_DnrJ_EryC1"/>
    <property type="match status" value="1"/>
</dbReference>
<dbReference type="EMBL" id="JADOES010000045">
    <property type="protein sequence ID" value="MBT9317400.1"/>
    <property type="molecule type" value="Genomic_DNA"/>
</dbReference>
<keyword evidence="4" id="KW-0808">Transferase</keyword>
<keyword evidence="4" id="KW-0032">Aminotransferase</keyword>
<evidence type="ECO:0000256" key="3">
    <source>
        <dbReference type="RuleBase" id="RU004508"/>
    </source>
</evidence>
<dbReference type="Gene3D" id="3.90.1150.10">
    <property type="entry name" value="Aspartate Aminotransferase, domain 1"/>
    <property type="match status" value="1"/>
</dbReference>
<accession>A0A947DJ63</accession>
<dbReference type="InterPro" id="IPR015424">
    <property type="entry name" value="PyrdxlP-dep_Trfase"/>
</dbReference>
<dbReference type="CDD" id="cd00616">
    <property type="entry name" value="AHBA_syn"/>
    <property type="match status" value="1"/>
</dbReference>
<dbReference type="InterPro" id="IPR015421">
    <property type="entry name" value="PyrdxlP-dep_Trfase_major"/>
</dbReference>
<keyword evidence="5" id="KW-1185">Reference proteome</keyword>
<dbReference type="PANTHER" id="PTHR30244:SF34">
    <property type="entry name" value="DTDP-4-AMINO-4,6-DIDEOXYGALACTOSE TRANSAMINASE"/>
    <property type="match status" value="1"/>
</dbReference>
<protein>
    <submittedName>
        <fullName evidence="4">DegT/DnrJ/EryC1/StrS family aminotransferase</fullName>
    </submittedName>
</protein>
<keyword evidence="2 3" id="KW-0663">Pyridoxal phosphate</keyword>
<gene>
    <name evidence="4" type="ORF">IXB50_18415</name>
</gene>
<dbReference type="Proteomes" id="UP000717364">
    <property type="component" value="Unassembled WGS sequence"/>
</dbReference>
<evidence type="ECO:0000313" key="5">
    <source>
        <dbReference type="Proteomes" id="UP000717364"/>
    </source>
</evidence>
<evidence type="ECO:0000256" key="1">
    <source>
        <dbReference type="PIRSR" id="PIRSR000390-1"/>
    </source>
</evidence>
<proteinExistence type="inferred from homology"/>
<name>A0A947DJ63_9CYAN</name>
<dbReference type="GO" id="GO:0000271">
    <property type="term" value="P:polysaccharide biosynthetic process"/>
    <property type="evidence" value="ECO:0007669"/>
    <property type="project" value="TreeGrafter"/>
</dbReference>
<evidence type="ECO:0000256" key="2">
    <source>
        <dbReference type="PIRSR" id="PIRSR000390-2"/>
    </source>
</evidence>
<dbReference type="InterPro" id="IPR000653">
    <property type="entry name" value="DegT/StrS_aminotransferase"/>
</dbReference>
<dbReference type="SUPFAM" id="SSF53383">
    <property type="entry name" value="PLP-dependent transferases"/>
    <property type="match status" value="1"/>
</dbReference>
<dbReference type="GO" id="GO:0030170">
    <property type="term" value="F:pyridoxal phosphate binding"/>
    <property type="evidence" value="ECO:0007669"/>
    <property type="project" value="TreeGrafter"/>
</dbReference>
<comment type="caution">
    <text evidence="4">The sequence shown here is derived from an EMBL/GenBank/DDBJ whole genome shotgun (WGS) entry which is preliminary data.</text>
</comment>
<feature type="active site" description="Proton acceptor" evidence="1">
    <location>
        <position position="187"/>
    </location>
</feature>
<sequence length="399" mass="43763">MQLPSDQNSSGRTLGAEEIQLLTEAINSGTLTSTKGTFVKALEKEFAEMFGVKYAYACASGSAAVHTAVAAIDPEPGDEIITTSVTDMGALAPILYQSAVPVFADIDPVTWNVTAETIEKCISSRTKAIMVTHLFGNPCEMDKIMALAKAHNIPVIEDTAQAFLATHRDQIVGTIGDIGCYSMQQGKHITTGEGGIVVTNNEALARRMYLFINKAWGYGDPKPDHYFLAPNYRLTELQGAVASAQLPKLKGVVEKRRQLANNLTSQLQGLSGVTPPHHETHNTHVYWKYCLSVDAAVIPDGAVGLAKWLKENRGIFSAPRYIQKPAFCCEIFRDQRTFGNSRFPFSVARPEAVDYDKTKFPGTYDGLERVLVLPWNEGYTQEHVDYIAQSIKDEIAALQ</sequence>